<evidence type="ECO:0000256" key="1">
    <source>
        <dbReference type="SAM" id="MobiDB-lite"/>
    </source>
</evidence>
<feature type="region of interest" description="Disordered" evidence="1">
    <location>
        <begin position="1"/>
        <end position="221"/>
    </location>
</feature>
<sequence length="528" mass="56761">MGKNKKTKPKKQAGSKAVHKANSASTARSSPENIQPCRRHMPSEGEASKTSTDTSVHHSESSPSPITEGAPVSEPVSQMETTSEAIEKPNPESQTTGSTNEAGDSAPVDEQSVATDSTSMDKVSLPGTTPSDDAAAPPEDAGEDPHSPSAEAQPESLVAAGDEEEASETESSTTLSIQPDEAKDESTGEDEGVSSQSPPGKTLSGAEVAMDDEALPVGFDTDMEMFLQMETNQETTQQKEDDNREDGVVVEGNSGINTAVREEDHAEENENVQGDPGTEHTVLPHIQKPSLFDEPQSQELQLKLEDALQAPMKLDPGSPQQGIQPAGSELQGLRSRRPSANNLTISVDKQTSPPVAAVNDRHRRTARDLLLQKGHLLAEDTQLSRTMTSVANYIDGVGGRPSSEELEEFEAFKTYTAQRAKLLEGVLEGEEEPLAAMRRFDERWRDKAIVDDDADAWGGTRQDLRLAAVRAALHFRHEYGSIQSEIAIMYFEHRVAGLRKRLGAEVDDPVALQTLDILGSSSAAAGNR</sequence>
<proteinExistence type="predicted"/>
<protein>
    <submittedName>
        <fullName evidence="2">Uncharacterized protein</fullName>
    </submittedName>
</protein>
<comment type="caution">
    <text evidence="2">The sequence shown here is derived from an EMBL/GenBank/DDBJ whole genome shotgun (WGS) entry which is preliminary data.</text>
</comment>
<feature type="compositionally biased region" description="Polar residues" evidence="1">
    <location>
        <begin position="112"/>
        <end position="121"/>
    </location>
</feature>
<dbReference type="Proteomes" id="UP000283895">
    <property type="component" value="Unassembled WGS sequence"/>
</dbReference>
<keyword evidence="3" id="KW-1185">Reference proteome</keyword>
<feature type="compositionally biased region" description="Polar residues" evidence="1">
    <location>
        <begin position="91"/>
        <end position="102"/>
    </location>
</feature>
<gene>
    <name evidence="2" type="ORF">VMCG_09143</name>
</gene>
<dbReference type="EMBL" id="LKEA01000050">
    <property type="protein sequence ID" value="ROV92355.1"/>
    <property type="molecule type" value="Genomic_DNA"/>
</dbReference>
<reference evidence="2 3" key="1">
    <citation type="submission" date="2015-09" db="EMBL/GenBank/DDBJ databases">
        <title>Host preference determinants of Valsa canker pathogens revealed by comparative genomics.</title>
        <authorList>
            <person name="Yin Z."/>
            <person name="Huang L."/>
        </authorList>
    </citation>
    <scope>NUCLEOTIDE SEQUENCE [LARGE SCALE GENOMIC DNA]</scope>
    <source>
        <strain evidence="2 3">03-1</strain>
    </source>
</reference>
<feature type="region of interest" description="Disordered" evidence="1">
    <location>
        <begin position="256"/>
        <end position="283"/>
    </location>
</feature>
<name>A0A423VMZ3_9PEZI</name>
<organism evidence="2 3">
    <name type="scientific">Cytospora schulzeri</name>
    <dbReference type="NCBI Taxonomy" id="448051"/>
    <lineage>
        <taxon>Eukaryota</taxon>
        <taxon>Fungi</taxon>
        <taxon>Dikarya</taxon>
        <taxon>Ascomycota</taxon>
        <taxon>Pezizomycotina</taxon>
        <taxon>Sordariomycetes</taxon>
        <taxon>Sordariomycetidae</taxon>
        <taxon>Diaporthales</taxon>
        <taxon>Cytosporaceae</taxon>
        <taxon>Cytospora</taxon>
    </lineage>
</organism>
<feature type="compositionally biased region" description="Low complexity" evidence="1">
    <location>
        <begin position="126"/>
        <end position="139"/>
    </location>
</feature>
<feature type="region of interest" description="Disordered" evidence="1">
    <location>
        <begin position="315"/>
        <end position="335"/>
    </location>
</feature>
<feature type="compositionally biased region" description="Basic residues" evidence="1">
    <location>
        <begin position="1"/>
        <end position="19"/>
    </location>
</feature>
<feature type="compositionally biased region" description="Polar residues" evidence="1">
    <location>
        <begin position="75"/>
        <end position="84"/>
    </location>
</feature>
<feature type="region of interest" description="Disordered" evidence="1">
    <location>
        <begin position="231"/>
        <end position="250"/>
    </location>
</feature>
<accession>A0A423VMZ3</accession>
<feature type="compositionally biased region" description="Basic and acidic residues" evidence="1">
    <location>
        <begin position="237"/>
        <end position="247"/>
    </location>
</feature>
<evidence type="ECO:0000313" key="3">
    <source>
        <dbReference type="Proteomes" id="UP000283895"/>
    </source>
</evidence>
<dbReference type="AlphaFoldDB" id="A0A423VMZ3"/>
<evidence type="ECO:0000313" key="2">
    <source>
        <dbReference type="EMBL" id="ROV92355.1"/>
    </source>
</evidence>
<feature type="compositionally biased region" description="Polar residues" evidence="1">
    <location>
        <begin position="22"/>
        <end position="33"/>
    </location>
</feature>
<dbReference type="OrthoDB" id="10631968at2759"/>